<gene>
    <name evidence="2" type="ORF">J2Z66_001160</name>
</gene>
<protein>
    <submittedName>
        <fullName evidence="2">Ribosomal protein S18 acetylase RimI-like enzyme</fullName>
    </submittedName>
</protein>
<dbReference type="Proteomes" id="UP001519287">
    <property type="component" value="Unassembled WGS sequence"/>
</dbReference>
<keyword evidence="3" id="KW-1185">Reference proteome</keyword>
<feature type="domain" description="N-acetyltransferase" evidence="1">
    <location>
        <begin position="1"/>
        <end position="79"/>
    </location>
</feature>
<evidence type="ECO:0000259" key="1">
    <source>
        <dbReference type="PROSITE" id="PS51186"/>
    </source>
</evidence>
<dbReference type="EMBL" id="JAGGLB010000003">
    <property type="protein sequence ID" value="MBP1989562.1"/>
    <property type="molecule type" value="Genomic_DNA"/>
</dbReference>
<sequence>MEIFSLWNHPNYRRLGLATQLKLKLEEEADYHKVNLIYTHTEEKNQHVIELNKKIGYQEVRRGPIWDDVIRVSLIKPLTFFNYRVR</sequence>
<accession>A0ABS4IPR6</accession>
<proteinExistence type="predicted"/>
<evidence type="ECO:0000313" key="2">
    <source>
        <dbReference type="EMBL" id="MBP1989562.1"/>
    </source>
</evidence>
<dbReference type="InterPro" id="IPR000182">
    <property type="entry name" value="GNAT_dom"/>
</dbReference>
<dbReference type="SUPFAM" id="SSF55729">
    <property type="entry name" value="Acyl-CoA N-acyltransferases (Nat)"/>
    <property type="match status" value="1"/>
</dbReference>
<comment type="caution">
    <text evidence="2">The sequence shown here is derived from an EMBL/GenBank/DDBJ whole genome shotgun (WGS) entry which is preliminary data.</text>
</comment>
<evidence type="ECO:0000313" key="3">
    <source>
        <dbReference type="Proteomes" id="UP001519287"/>
    </source>
</evidence>
<dbReference type="InterPro" id="IPR016181">
    <property type="entry name" value="Acyl_CoA_acyltransferase"/>
</dbReference>
<dbReference type="Gene3D" id="3.40.630.30">
    <property type="match status" value="1"/>
</dbReference>
<name>A0ABS4IPR6_9BACL</name>
<dbReference type="PROSITE" id="PS51186">
    <property type="entry name" value="GNAT"/>
    <property type="match status" value="1"/>
</dbReference>
<reference evidence="2 3" key="1">
    <citation type="submission" date="2021-03" db="EMBL/GenBank/DDBJ databases">
        <title>Genomic Encyclopedia of Type Strains, Phase IV (KMG-IV): sequencing the most valuable type-strain genomes for metagenomic binning, comparative biology and taxonomic classification.</title>
        <authorList>
            <person name="Goeker M."/>
        </authorList>
    </citation>
    <scope>NUCLEOTIDE SEQUENCE [LARGE SCALE GENOMIC DNA]</scope>
    <source>
        <strain evidence="2 3">DSM 26048</strain>
    </source>
</reference>
<dbReference type="Pfam" id="PF00583">
    <property type="entry name" value="Acetyltransf_1"/>
    <property type="match status" value="1"/>
</dbReference>
<organism evidence="2 3">
    <name type="scientific">Paenibacillus eucommiae</name>
    <dbReference type="NCBI Taxonomy" id="1355755"/>
    <lineage>
        <taxon>Bacteria</taxon>
        <taxon>Bacillati</taxon>
        <taxon>Bacillota</taxon>
        <taxon>Bacilli</taxon>
        <taxon>Bacillales</taxon>
        <taxon>Paenibacillaceae</taxon>
        <taxon>Paenibacillus</taxon>
    </lineage>
</organism>